<dbReference type="AlphaFoldDB" id="A0A9D9EH39"/>
<keyword evidence="4 10" id="KW-1003">Cell membrane</keyword>
<evidence type="ECO:0000313" key="15">
    <source>
        <dbReference type="Proteomes" id="UP000823637"/>
    </source>
</evidence>
<comment type="subcellular location">
    <subcellularLocation>
        <location evidence="1">Cell membrane</location>
        <topology evidence="1">Multi-pass membrane protein</topology>
    </subcellularLocation>
</comment>
<keyword evidence="7 11" id="KW-1133">Transmembrane helix</keyword>
<comment type="caution">
    <text evidence="14">The sequence shown here is derived from an EMBL/GenBank/DDBJ whole genome shotgun (WGS) entry which is preliminary data.</text>
</comment>
<feature type="transmembrane region" description="Helical" evidence="11">
    <location>
        <begin position="250"/>
        <end position="275"/>
    </location>
</feature>
<evidence type="ECO:0000256" key="9">
    <source>
        <dbReference type="ARBA" id="ARBA00023306"/>
    </source>
</evidence>
<comment type="similarity">
    <text evidence="2 10">Belongs to the ABC-4 integral membrane protein family. FtsX subfamily.</text>
</comment>
<dbReference type="GO" id="GO:0005886">
    <property type="term" value="C:plasma membrane"/>
    <property type="evidence" value="ECO:0007669"/>
    <property type="project" value="UniProtKB-SubCell"/>
</dbReference>
<evidence type="ECO:0000256" key="10">
    <source>
        <dbReference type="PIRNR" id="PIRNR003097"/>
    </source>
</evidence>
<dbReference type="EMBL" id="JADIMR010000054">
    <property type="protein sequence ID" value="MBO8446858.1"/>
    <property type="molecule type" value="Genomic_DNA"/>
</dbReference>
<name>A0A9D9EH39_9BACT</name>
<feature type="transmembrane region" description="Helical" evidence="11">
    <location>
        <begin position="161"/>
        <end position="180"/>
    </location>
</feature>
<evidence type="ECO:0000256" key="4">
    <source>
        <dbReference type="ARBA" id="ARBA00022475"/>
    </source>
</evidence>
<keyword evidence="6 11" id="KW-0812">Transmembrane</keyword>
<dbReference type="Pfam" id="PF02687">
    <property type="entry name" value="FtsX"/>
    <property type="match status" value="1"/>
</dbReference>
<evidence type="ECO:0000256" key="7">
    <source>
        <dbReference type="ARBA" id="ARBA00022989"/>
    </source>
</evidence>
<keyword evidence="5 10" id="KW-0132">Cell division</keyword>
<dbReference type="GO" id="GO:0051301">
    <property type="term" value="P:cell division"/>
    <property type="evidence" value="ECO:0007669"/>
    <property type="project" value="UniProtKB-KW"/>
</dbReference>
<keyword evidence="9 10" id="KW-0131">Cell cycle</keyword>
<feature type="domain" description="ABC3 transporter permease C-terminal" evidence="12">
    <location>
        <begin position="167"/>
        <end position="284"/>
    </location>
</feature>
<evidence type="ECO:0000256" key="2">
    <source>
        <dbReference type="ARBA" id="ARBA00007379"/>
    </source>
</evidence>
<gene>
    <name evidence="14" type="ORF">IAC32_03825</name>
</gene>
<sequence>MKNVKSTSNNLFNSRLTSIISISLVIFLIGLTTTLVLFAGDLSVAVRENITLSVVLNEDAKASDVQKLQKKIDAEEYTKSTEYIDKERAISELTEELGHDPTEFLGYNPLLASLELKLVSEYANNDSISKIEKALRRLPEVREVIYQKNLVQAVNDNVQRISVVLLALSVLLLIVSYALISNTVRLSIYAKRFLIHTMKLVGATGRFIRRPFLAQGMLMGLLSSFIAMGMLSLSMFWAQSEVGNMLSTEFIDSILISFAVMIIAGLLITFVSTYISVSRYLRLSLDSMYYI</sequence>
<protein>
    <recommendedName>
        <fullName evidence="3 10">Cell division protein FtsX</fullName>
    </recommendedName>
</protein>
<keyword evidence="8 10" id="KW-0472">Membrane</keyword>
<feature type="transmembrane region" description="Helical" evidence="11">
    <location>
        <begin position="216"/>
        <end position="238"/>
    </location>
</feature>
<accession>A0A9D9EH39</accession>
<dbReference type="PIRSF" id="PIRSF003097">
    <property type="entry name" value="FtsX"/>
    <property type="match status" value="1"/>
</dbReference>
<dbReference type="PANTHER" id="PTHR47755">
    <property type="entry name" value="CELL DIVISION PROTEIN FTSX"/>
    <property type="match status" value="1"/>
</dbReference>
<evidence type="ECO:0000256" key="5">
    <source>
        <dbReference type="ARBA" id="ARBA00022618"/>
    </source>
</evidence>
<evidence type="ECO:0000256" key="11">
    <source>
        <dbReference type="SAM" id="Phobius"/>
    </source>
</evidence>
<organism evidence="14 15">
    <name type="scientific">Candidatus Enterocola intestinipullorum</name>
    <dbReference type="NCBI Taxonomy" id="2840783"/>
    <lineage>
        <taxon>Bacteria</taxon>
        <taxon>Pseudomonadati</taxon>
        <taxon>Bacteroidota</taxon>
        <taxon>Bacteroidia</taxon>
        <taxon>Bacteroidales</taxon>
        <taxon>Candidatus Enterocola</taxon>
    </lineage>
</organism>
<dbReference type="Gene3D" id="3.30.70.3040">
    <property type="match status" value="1"/>
</dbReference>
<dbReference type="InterPro" id="IPR003838">
    <property type="entry name" value="ABC3_permease_C"/>
</dbReference>
<dbReference type="InterPro" id="IPR004513">
    <property type="entry name" value="FtsX"/>
</dbReference>
<proteinExistence type="inferred from homology"/>
<evidence type="ECO:0000256" key="6">
    <source>
        <dbReference type="ARBA" id="ARBA00022692"/>
    </source>
</evidence>
<evidence type="ECO:0000256" key="8">
    <source>
        <dbReference type="ARBA" id="ARBA00023136"/>
    </source>
</evidence>
<feature type="domain" description="FtsX extracellular" evidence="13">
    <location>
        <begin position="51"/>
        <end position="144"/>
    </location>
</feature>
<evidence type="ECO:0000259" key="13">
    <source>
        <dbReference type="Pfam" id="PF18075"/>
    </source>
</evidence>
<dbReference type="Pfam" id="PF18075">
    <property type="entry name" value="FtsX_ECD"/>
    <property type="match status" value="1"/>
</dbReference>
<reference evidence="14" key="1">
    <citation type="submission" date="2020-10" db="EMBL/GenBank/DDBJ databases">
        <authorList>
            <person name="Gilroy R."/>
        </authorList>
    </citation>
    <scope>NUCLEOTIDE SEQUENCE</scope>
    <source>
        <strain evidence="14">D3-1215</strain>
    </source>
</reference>
<dbReference type="Proteomes" id="UP000823637">
    <property type="component" value="Unassembled WGS sequence"/>
</dbReference>
<dbReference type="PANTHER" id="PTHR47755:SF1">
    <property type="entry name" value="CELL DIVISION PROTEIN FTSX"/>
    <property type="match status" value="1"/>
</dbReference>
<reference evidence="14" key="2">
    <citation type="journal article" date="2021" name="PeerJ">
        <title>Extensive microbial diversity within the chicken gut microbiome revealed by metagenomics and culture.</title>
        <authorList>
            <person name="Gilroy R."/>
            <person name="Ravi A."/>
            <person name="Getino M."/>
            <person name="Pursley I."/>
            <person name="Horton D.L."/>
            <person name="Alikhan N.F."/>
            <person name="Baker D."/>
            <person name="Gharbi K."/>
            <person name="Hall N."/>
            <person name="Watson M."/>
            <person name="Adriaenssens E.M."/>
            <person name="Foster-Nyarko E."/>
            <person name="Jarju S."/>
            <person name="Secka A."/>
            <person name="Antonio M."/>
            <person name="Oren A."/>
            <person name="Chaudhuri R.R."/>
            <person name="La Ragione R."/>
            <person name="Hildebrand F."/>
            <person name="Pallen M.J."/>
        </authorList>
    </citation>
    <scope>NUCLEOTIDE SEQUENCE</scope>
    <source>
        <strain evidence="14">D3-1215</strain>
    </source>
</reference>
<evidence type="ECO:0000256" key="1">
    <source>
        <dbReference type="ARBA" id="ARBA00004651"/>
    </source>
</evidence>
<evidence type="ECO:0000256" key="3">
    <source>
        <dbReference type="ARBA" id="ARBA00021907"/>
    </source>
</evidence>
<evidence type="ECO:0000313" key="14">
    <source>
        <dbReference type="EMBL" id="MBO8446858.1"/>
    </source>
</evidence>
<dbReference type="InterPro" id="IPR040690">
    <property type="entry name" value="FtsX_ECD"/>
</dbReference>
<feature type="transmembrane region" description="Helical" evidence="11">
    <location>
        <begin position="20"/>
        <end position="39"/>
    </location>
</feature>
<evidence type="ECO:0000259" key="12">
    <source>
        <dbReference type="Pfam" id="PF02687"/>
    </source>
</evidence>